<gene>
    <name evidence="1" type="ORF">OP8BY_2360</name>
</gene>
<evidence type="ECO:0000313" key="2">
    <source>
        <dbReference type="Proteomes" id="UP000257323"/>
    </source>
</evidence>
<dbReference type="AlphaFoldDB" id="A0A3E2BMU4"/>
<dbReference type="Proteomes" id="UP000257323">
    <property type="component" value="Unassembled WGS sequence"/>
</dbReference>
<comment type="caution">
    <text evidence="1">The sequence shown here is derived from an EMBL/GenBank/DDBJ whole genome shotgun (WGS) entry which is preliminary data.</text>
</comment>
<evidence type="ECO:0000313" key="1">
    <source>
        <dbReference type="EMBL" id="RFT15962.1"/>
    </source>
</evidence>
<accession>A0A3E2BMU4</accession>
<sequence length="60" mass="6888">MLSQNPLIISLKIKQIEITIKGNRHLSVTIISVPFRCINKIKIDIGVENSILFLYKNPRL</sequence>
<proteinExistence type="predicted"/>
<organism evidence="1 2">
    <name type="scientific">Candidatus Saccharicenans subterraneus</name>
    <dbReference type="NCBI Taxonomy" id="2508984"/>
    <lineage>
        <taxon>Bacteria</taxon>
        <taxon>Candidatus Aminicenantota</taxon>
        <taxon>Candidatus Aminicenantia</taxon>
        <taxon>Candidatus Aminicenantales</taxon>
        <taxon>Candidatus Saccharicenantaceae</taxon>
        <taxon>Candidatus Saccharicenans</taxon>
    </lineage>
</organism>
<protein>
    <submittedName>
        <fullName evidence="1">Uncharacterized protein</fullName>
    </submittedName>
</protein>
<dbReference type="EMBL" id="QUAH01000006">
    <property type="protein sequence ID" value="RFT15962.1"/>
    <property type="molecule type" value="Genomic_DNA"/>
</dbReference>
<reference evidence="1 2" key="1">
    <citation type="submission" date="2018-08" db="EMBL/GenBank/DDBJ databases">
        <title>Genome analysis of the thermophilic bacterium of the candidate phylum Aminicenantes from deep subsurface aquifer revealed its physiology and ecological role.</title>
        <authorList>
            <person name="Kadnikov V.V."/>
            <person name="Mardanov A.V."/>
            <person name="Beletsky A.V."/>
            <person name="Karnachuk O.V."/>
            <person name="Ravin N.V."/>
        </authorList>
    </citation>
    <scope>NUCLEOTIDE SEQUENCE [LARGE SCALE GENOMIC DNA]</scope>
    <source>
        <strain evidence="1">BY38</strain>
    </source>
</reference>
<name>A0A3E2BMU4_9BACT</name>